<feature type="compositionally biased region" description="Pro residues" evidence="1">
    <location>
        <begin position="51"/>
        <end position="65"/>
    </location>
</feature>
<feature type="region of interest" description="Disordered" evidence="1">
    <location>
        <begin position="33"/>
        <end position="70"/>
    </location>
</feature>
<feature type="compositionally biased region" description="Low complexity" evidence="1">
    <location>
        <begin position="185"/>
        <end position="203"/>
    </location>
</feature>
<reference evidence="3 4" key="1">
    <citation type="journal article" date="2016" name="Nat. Commun.">
        <title>Thousands of microbial genomes shed light on interconnected biogeochemical processes in an aquifer system.</title>
        <authorList>
            <person name="Anantharaman K."/>
            <person name="Brown C.T."/>
            <person name="Hug L.A."/>
            <person name="Sharon I."/>
            <person name="Castelle C.J."/>
            <person name="Probst A.J."/>
            <person name="Thomas B.C."/>
            <person name="Singh A."/>
            <person name="Wilkins M.J."/>
            <person name="Karaoz U."/>
            <person name="Brodie E.L."/>
            <person name="Williams K.H."/>
            <person name="Hubbard S.S."/>
            <person name="Banfield J.F."/>
        </authorList>
    </citation>
    <scope>NUCLEOTIDE SEQUENCE [LARGE SCALE GENOMIC DNA]</scope>
</reference>
<evidence type="ECO:0000313" key="4">
    <source>
        <dbReference type="Proteomes" id="UP000176409"/>
    </source>
</evidence>
<evidence type="ECO:0000313" key="3">
    <source>
        <dbReference type="EMBL" id="OGG30446.1"/>
    </source>
</evidence>
<keyword evidence="2" id="KW-0472">Membrane</keyword>
<keyword evidence="2" id="KW-0812">Transmembrane</keyword>
<dbReference type="AlphaFoldDB" id="A0A1F6B0J2"/>
<comment type="caution">
    <text evidence="3">The sequence shown here is derived from an EMBL/GenBank/DDBJ whole genome shotgun (WGS) entry which is preliminary data.</text>
</comment>
<dbReference type="Proteomes" id="UP000176409">
    <property type="component" value="Unassembled WGS sequence"/>
</dbReference>
<evidence type="ECO:0000256" key="1">
    <source>
        <dbReference type="SAM" id="MobiDB-lite"/>
    </source>
</evidence>
<feature type="transmembrane region" description="Helical" evidence="2">
    <location>
        <begin position="6"/>
        <end position="30"/>
    </location>
</feature>
<keyword evidence="2" id="KW-1133">Transmembrane helix</keyword>
<dbReference type="EMBL" id="MFJZ01000022">
    <property type="protein sequence ID" value="OGG30446.1"/>
    <property type="molecule type" value="Genomic_DNA"/>
</dbReference>
<sequence>MKLQNGFAPIVILLMAVIGLTTALAGYSIVRPKEDKPSTSLPIPTSTPALTPTPSPKPTTTPPPARRLVPSSAPAGATIEVHMNNYGTPITDTSLDLTIKNEVSGQEQKIKNTTSNWSLPNFNPGKYRFSIIFPMEKYFNPTRSCEGCQNKVDISTFNTCGYVVDVGSRDTISMTCMLGSPKRLGQPSDTQGSTSQDTTPPTTHIYYPQPNGSITYKIDGKVCAIMTEPTDDSGGQGVETHYRFDEGNWQTGVGYLCADALPNGPHTLSYYAKDKAGNTESTKTISFSVNIAGN</sequence>
<proteinExistence type="predicted"/>
<feature type="compositionally biased region" description="Low complexity" evidence="1">
    <location>
        <begin position="38"/>
        <end position="50"/>
    </location>
</feature>
<evidence type="ECO:0000256" key="2">
    <source>
        <dbReference type="SAM" id="Phobius"/>
    </source>
</evidence>
<feature type="region of interest" description="Disordered" evidence="1">
    <location>
        <begin position="179"/>
        <end position="205"/>
    </location>
</feature>
<organism evidence="3 4">
    <name type="scientific">Candidatus Gottesmanbacteria bacterium RIFCSPLOWO2_01_FULL_49_10</name>
    <dbReference type="NCBI Taxonomy" id="1798396"/>
    <lineage>
        <taxon>Bacteria</taxon>
        <taxon>Candidatus Gottesmaniibacteriota</taxon>
    </lineage>
</organism>
<accession>A0A1F6B0J2</accession>
<protein>
    <recommendedName>
        <fullName evidence="5">Bacterial Ig-like domain-containing protein</fullName>
    </recommendedName>
</protein>
<gene>
    <name evidence="3" type="ORF">A2973_01030</name>
</gene>
<name>A0A1F6B0J2_9BACT</name>
<evidence type="ECO:0008006" key="5">
    <source>
        <dbReference type="Google" id="ProtNLM"/>
    </source>
</evidence>
<dbReference type="Gene3D" id="2.60.40.10">
    <property type="entry name" value="Immunoglobulins"/>
    <property type="match status" value="1"/>
</dbReference>
<dbReference type="InterPro" id="IPR013783">
    <property type="entry name" value="Ig-like_fold"/>
</dbReference>